<proteinExistence type="inferred from homology"/>
<dbReference type="Proteomes" id="UP000499080">
    <property type="component" value="Unassembled WGS sequence"/>
</dbReference>
<name>A0A4Y2I2V5_ARAVE</name>
<evidence type="ECO:0000256" key="1">
    <source>
        <dbReference type="RuleBase" id="RU363044"/>
    </source>
</evidence>
<evidence type="ECO:0000313" key="4">
    <source>
        <dbReference type="Proteomes" id="UP000499080"/>
    </source>
</evidence>
<reference evidence="3 4" key="1">
    <citation type="journal article" date="2019" name="Sci. Rep.">
        <title>Orb-weaving spider Araneus ventricosus genome elucidates the spidroin gene catalogue.</title>
        <authorList>
            <person name="Kono N."/>
            <person name="Nakamura H."/>
            <person name="Ohtoshi R."/>
            <person name="Moran D.A.P."/>
            <person name="Shinohara A."/>
            <person name="Yoshida Y."/>
            <person name="Fujiwara M."/>
            <person name="Mori M."/>
            <person name="Tomita M."/>
            <person name="Arakawa K."/>
        </authorList>
    </citation>
    <scope>NUCLEOTIDE SEQUENCE [LARGE SCALE GENOMIC DNA]</scope>
</reference>
<comment type="caution">
    <text evidence="3">The sequence shown here is derived from an EMBL/GenBank/DDBJ whole genome shotgun (WGS) entry which is preliminary data.</text>
</comment>
<dbReference type="InterPro" id="IPR010285">
    <property type="entry name" value="DNA_helicase_pif1-like_DEAD"/>
</dbReference>
<dbReference type="GO" id="GO:0043139">
    <property type="term" value="F:5'-3' DNA helicase activity"/>
    <property type="evidence" value="ECO:0007669"/>
    <property type="project" value="UniProtKB-EC"/>
</dbReference>
<comment type="cofactor">
    <cofactor evidence="1">
        <name>Mg(2+)</name>
        <dbReference type="ChEBI" id="CHEBI:18420"/>
    </cofactor>
</comment>
<protein>
    <recommendedName>
        <fullName evidence="1">ATP-dependent DNA helicase</fullName>
        <ecNumber evidence="1">5.6.2.3</ecNumber>
    </recommendedName>
</protein>
<evidence type="ECO:0000259" key="2">
    <source>
        <dbReference type="Pfam" id="PF05970"/>
    </source>
</evidence>
<keyword evidence="1" id="KW-0233">DNA recombination</keyword>
<keyword evidence="4" id="KW-1185">Reference proteome</keyword>
<keyword evidence="1" id="KW-0347">Helicase</keyword>
<dbReference type="GO" id="GO:0005524">
    <property type="term" value="F:ATP binding"/>
    <property type="evidence" value="ECO:0007669"/>
    <property type="project" value="UniProtKB-KW"/>
</dbReference>
<feature type="domain" description="DNA helicase Pif1-like DEAD-box helicase" evidence="2">
    <location>
        <begin position="248"/>
        <end position="431"/>
    </location>
</feature>
<dbReference type="EC" id="5.6.2.3" evidence="1"/>
<dbReference type="SUPFAM" id="SSF52540">
    <property type="entry name" value="P-loop containing nucleoside triphosphate hydrolases"/>
    <property type="match status" value="1"/>
</dbReference>
<dbReference type="GO" id="GO:0000723">
    <property type="term" value="P:telomere maintenance"/>
    <property type="evidence" value="ECO:0007669"/>
    <property type="project" value="InterPro"/>
</dbReference>
<gene>
    <name evidence="3" type="ORF">AVEN_159952_1</name>
</gene>
<dbReference type="PANTHER" id="PTHR10492:SF102">
    <property type="entry name" value="ATP-DEPENDENT DNA HELICASE"/>
    <property type="match status" value="1"/>
</dbReference>
<dbReference type="GO" id="GO:0006310">
    <property type="term" value="P:DNA recombination"/>
    <property type="evidence" value="ECO:0007669"/>
    <property type="project" value="UniProtKB-KW"/>
</dbReference>
<keyword evidence="1" id="KW-0227">DNA damage</keyword>
<organism evidence="3 4">
    <name type="scientific">Araneus ventricosus</name>
    <name type="common">Orbweaver spider</name>
    <name type="synonym">Epeira ventricosa</name>
    <dbReference type="NCBI Taxonomy" id="182803"/>
    <lineage>
        <taxon>Eukaryota</taxon>
        <taxon>Metazoa</taxon>
        <taxon>Ecdysozoa</taxon>
        <taxon>Arthropoda</taxon>
        <taxon>Chelicerata</taxon>
        <taxon>Arachnida</taxon>
        <taxon>Araneae</taxon>
        <taxon>Araneomorphae</taxon>
        <taxon>Entelegynae</taxon>
        <taxon>Araneoidea</taxon>
        <taxon>Araneidae</taxon>
        <taxon>Araneus</taxon>
    </lineage>
</organism>
<keyword evidence="1" id="KW-0378">Hydrolase</keyword>
<dbReference type="PANTHER" id="PTHR10492">
    <property type="match status" value="1"/>
</dbReference>
<dbReference type="EMBL" id="BGPR01002338">
    <property type="protein sequence ID" value="GBM71832.1"/>
    <property type="molecule type" value="Genomic_DNA"/>
</dbReference>
<dbReference type="InterPro" id="IPR027417">
    <property type="entry name" value="P-loop_NTPase"/>
</dbReference>
<comment type="similarity">
    <text evidence="1">Belongs to the helicase family.</text>
</comment>
<comment type="catalytic activity">
    <reaction evidence="1">
        <text>ATP + H2O = ADP + phosphate + H(+)</text>
        <dbReference type="Rhea" id="RHEA:13065"/>
        <dbReference type="ChEBI" id="CHEBI:15377"/>
        <dbReference type="ChEBI" id="CHEBI:15378"/>
        <dbReference type="ChEBI" id="CHEBI:30616"/>
        <dbReference type="ChEBI" id="CHEBI:43474"/>
        <dbReference type="ChEBI" id="CHEBI:456216"/>
        <dbReference type="EC" id="5.6.2.3"/>
    </reaction>
</comment>
<dbReference type="AlphaFoldDB" id="A0A4Y2I2V5"/>
<accession>A0A4Y2I2V5</accession>
<dbReference type="Pfam" id="PF05970">
    <property type="entry name" value="PIF1"/>
    <property type="match status" value="1"/>
</dbReference>
<sequence>MIHGPCGAVDMKSPCMKNKKCTKRFPRKMISETQTAEDGYPLDRRRKPEQGGHRTVINLRVNNKYHEVEIGNRWVVPYSPILSKMFQEHINVEYCSSVKSIKYICKYINKGSDMDIVEIYNAATGVNDEIAWCKIGPYIKNLKIVEEQVCETYREQLGLLEDDQHWDSTLQEPSVTRFSPQLRDSFDCFYLDICSHNCLSICGKTLLQLLLPFPTSQEHHTLDRDLLREANYYINILQYMVEANKPRLTEDHRTAYEAVINLIAEGNGGILFLDAPGGTGMNFLINLILAEIRCSSSSRLVGWISLAVASSGITSTILDGGRTTHSALQLPLNLAQTENLICNISNRSGKAAVLRTCKLIVWDECTISNKKAFEALDRTMGDTRNDNRIMGGVVILLSGDFCQTLPAIPKATPANELNACLKASEFWQYVQRKT</sequence>
<dbReference type="GO" id="GO:0006281">
    <property type="term" value="P:DNA repair"/>
    <property type="evidence" value="ECO:0007669"/>
    <property type="project" value="UniProtKB-KW"/>
</dbReference>
<keyword evidence="1" id="KW-0547">Nucleotide-binding</keyword>
<dbReference type="OrthoDB" id="6429791at2759"/>
<evidence type="ECO:0000313" key="3">
    <source>
        <dbReference type="EMBL" id="GBM71832.1"/>
    </source>
</evidence>
<dbReference type="GO" id="GO:0016887">
    <property type="term" value="F:ATP hydrolysis activity"/>
    <property type="evidence" value="ECO:0007669"/>
    <property type="project" value="RHEA"/>
</dbReference>
<keyword evidence="1" id="KW-0234">DNA repair</keyword>
<keyword evidence="1" id="KW-0067">ATP-binding</keyword>
<dbReference type="Gene3D" id="3.40.50.300">
    <property type="entry name" value="P-loop containing nucleotide triphosphate hydrolases"/>
    <property type="match status" value="1"/>
</dbReference>